<evidence type="ECO:0000313" key="2">
    <source>
        <dbReference type="Proteomes" id="UP000297641"/>
    </source>
</evidence>
<dbReference type="Proteomes" id="UP000297641">
    <property type="component" value="Unassembled WGS sequence"/>
</dbReference>
<accession>A0A7I0HM64</accession>
<dbReference type="AlphaFoldDB" id="A0A7I0HM64"/>
<dbReference type="RefSeq" id="WP_135771903.1">
    <property type="nucleotide sequence ID" value="NZ_RQFT01000015.1"/>
</dbReference>
<sequence length="176" mass="20673">MQDIESFEKDNSQFLPIYFYSESYKSDQIKFSVPKGRYVGFLTVRSLDNAFFNRTISGLHIIHFGINKDFKKTKNINEGCYQLKNYYHEFDRIINNTQCNDIEINKNEINFEFSISHNDEINTMRTVLLTWPSISFAAFQGPQQYPYAVFLILQGTFGFTARDTLISFENIDSFKN</sequence>
<name>A0A7I0HM64_9LEPT</name>
<organism evidence="1 2">
    <name type="scientific">Leptospira bouyouniensis</name>
    <dbReference type="NCBI Taxonomy" id="2484911"/>
    <lineage>
        <taxon>Bacteria</taxon>
        <taxon>Pseudomonadati</taxon>
        <taxon>Spirochaetota</taxon>
        <taxon>Spirochaetia</taxon>
        <taxon>Leptospirales</taxon>
        <taxon>Leptospiraceae</taxon>
        <taxon>Leptospira</taxon>
    </lineage>
</organism>
<proteinExistence type="predicted"/>
<comment type="caution">
    <text evidence="1">The sequence shown here is derived from an EMBL/GenBank/DDBJ whole genome shotgun (WGS) entry which is preliminary data.</text>
</comment>
<evidence type="ECO:0000313" key="1">
    <source>
        <dbReference type="EMBL" id="TGL02180.1"/>
    </source>
</evidence>
<gene>
    <name evidence="1" type="ORF">EHQ43_17630</name>
</gene>
<protein>
    <submittedName>
        <fullName evidence="1">Uncharacterized protein</fullName>
    </submittedName>
</protein>
<reference evidence="1 2" key="1">
    <citation type="journal article" date="2019" name="PLoS Negl. Trop. Dis.">
        <title>Revisiting the worldwide diversity of Leptospira species in the environment.</title>
        <authorList>
            <person name="Vincent A.T."/>
            <person name="Schiettekatte O."/>
            <person name="Bourhy P."/>
            <person name="Veyrier F.J."/>
            <person name="Picardeau M."/>
        </authorList>
    </citation>
    <scope>NUCLEOTIDE SEQUENCE [LARGE SCALE GENOMIC DNA]</scope>
    <source>
        <strain evidence="1 2">201800273</strain>
    </source>
</reference>
<dbReference type="EMBL" id="RQFT01000015">
    <property type="protein sequence ID" value="TGL02180.1"/>
    <property type="molecule type" value="Genomic_DNA"/>
</dbReference>